<organism evidence="6">
    <name type="scientific">Caldithrix abyssi</name>
    <dbReference type="NCBI Taxonomy" id="187145"/>
    <lineage>
        <taxon>Bacteria</taxon>
        <taxon>Pseudomonadati</taxon>
        <taxon>Calditrichota</taxon>
        <taxon>Calditrichia</taxon>
        <taxon>Calditrichales</taxon>
        <taxon>Calditrichaceae</taxon>
        <taxon>Caldithrix</taxon>
    </lineage>
</organism>
<accession>A0A7V5RPF4</accession>
<dbReference type="PANTHER" id="PTHR30290:SF9">
    <property type="entry name" value="OLIGOPEPTIDE-BINDING PROTEIN APPA"/>
    <property type="match status" value="1"/>
</dbReference>
<dbReference type="InterPro" id="IPR039424">
    <property type="entry name" value="SBP_5"/>
</dbReference>
<dbReference type="GO" id="GO:1904680">
    <property type="term" value="F:peptide transmembrane transporter activity"/>
    <property type="evidence" value="ECO:0007669"/>
    <property type="project" value="TreeGrafter"/>
</dbReference>
<proteinExistence type="inferred from homology"/>
<feature type="signal peptide" evidence="4">
    <location>
        <begin position="1"/>
        <end position="27"/>
    </location>
</feature>
<gene>
    <name evidence="6" type="ORF">ENJ15_04890</name>
</gene>
<sequence>MYLQKSTLAPWALAALLLITAAGCRSGEQTTRTPGEGTAVIALPGTVGPLFPLTIKSYDMQEISAHLLSPALTRSSEEGDIVPVLVKGWQTDNEQQRIIYYLDKKRRWSDGRPLRAEDVWRSWRFIRLHRDKVNPQYRFSRIDTCIIRDSLTVIFKFNSPVARPAQLTRFPIFPGRILHSLNWDSVNAAYGNAFTGCGPFILAAREARKLSLKRNPAGTALLAGLDIRFYDGAEHLRELLSKRLVDLAPDVSEDVSRAFKKEKAYRTEYSGERGFTFIAWNLRSRRVVDLRLRKALTLGLDRPTIADGLLGNLAVVHDAPTYPGFRDFLDTTAYRYQPEAARRLLDQTGSRHSIILLVNSENALRLQLAQNIKSYWDLLGVTTEIRSLPWDRFLAALQKGRYDAALISWVQNDVFNPTDLFGSGGIKKGNNFMYYRNDEVDNALMAALTVARRKARRMAWYRFQRAIIRDMPVTVLFSKRIATLISKRLKNVKIDASGYLNNPRDWWIDPAPDEIFGEQSD</sequence>
<dbReference type="InterPro" id="IPR030678">
    <property type="entry name" value="Peptide/Ni-bd"/>
</dbReference>
<dbReference type="Gene3D" id="3.10.105.10">
    <property type="entry name" value="Dipeptide-binding Protein, Domain 3"/>
    <property type="match status" value="1"/>
</dbReference>
<keyword evidence="2" id="KW-0813">Transport</keyword>
<dbReference type="GO" id="GO:0030288">
    <property type="term" value="C:outer membrane-bounded periplasmic space"/>
    <property type="evidence" value="ECO:0007669"/>
    <property type="project" value="UniProtKB-ARBA"/>
</dbReference>
<evidence type="ECO:0000256" key="4">
    <source>
        <dbReference type="SAM" id="SignalP"/>
    </source>
</evidence>
<keyword evidence="3 4" id="KW-0732">Signal</keyword>
<dbReference type="Gene3D" id="3.40.190.10">
    <property type="entry name" value="Periplasmic binding protein-like II"/>
    <property type="match status" value="1"/>
</dbReference>
<evidence type="ECO:0000313" key="6">
    <source>
        <dbReference type="EMBL" id="HHM02328.1"/>
    </source>
</evidence>
<dbReference type="Gene3D" id="3.90.76.10">
    <property type="entry name" value="Dipeptide-binding Protein, Domain 1"/>
    <property type="match status" value="1"/>
</dbReference>
<evidence type="ECO:0000259" key="5">
    <source>
        <dbReference type="Pfam" id="PF00496"/>
    </source>
</evidence>
<dbReference type="EMBL" id="DRLI01000185">
    <property type="protein sequence ID" value="HHM02328.1"/>
    <property type="molecule type" value="Genomic_DNA"/>
</dbReference>
<feature type="chain" id="PRO_5030752452" description="Solute-binding protein family 5 domain-containing protein" evidence="4">
    <location>
        <begin position="28"/>
        <end position="521"/>
    </location>
</feature>
<dbReference type="PANTHER" id="PTHR30290">
    <property type="entry name" value="PERIPLASMIC BINDING COMPONENT OF ABC TRANSPORTER"/>
    <property type="match status" value="1"/>
</dbReference>
<reference evidence="6" key="1">
    <citation type="journal article" date="2020" name="mSystems">
        <title>Genome- and Community-Level Interaction Insights into Carbon Utilization and Element Cycling Functions of Hydrothermarchaeota in Hydrothermal Sediment.</title>
        <authorList>
            <person name="Zhou Z."/>
            <person name="Liu Y."/>
            <person name="Xu W."/>
            <person name="Pan J."/>
            <person name="Luo Z.H."/>
            <person name="Li M."/>
        </authorList>
    </citation>
    <scope>NUCLEOTIDE SEQUENCE [LARGE SCALE GENOMIC DNA]</scope>
    <source>
        <strain evidence="6">HyVt-460</strain>
    </source>
</reference>
<dbReference type="AlphaFoldDB" id="A0A7V5RPF4"/>
<dbReference type="GO" id="GO:0043190">
    <property type="term" value="C:ATP-binding cassette (ABC) transporter complex"/>
    <property type="evidence" value="ECO:0007669"/>
    <property type="project" value="InterPro"/>
</dbReference>
<dbReference type="SUPFAM" id="SSF53850">
    <property type="entry name" value="Periplasmic binding protein-like II"/>
    <property type="match status" value="1"/>
</dbReference>
<dbReference type="GO" id="GO:0015833">
    <property type="term" value="P:peptide transport"/>
    <property type="evidence" value="ECO:0007669"/>
    <property type="project" value="TreeGrafter"/>
</dbReference>
<dbReference type="PIRSF" id="PIRSF002741">
    <property type="entry name" value="MppA"/>
    <property type="match status" value="1"/>
</dbReference>
<dbReference type="Proteomes" id="UP000885771">
    <property type="component" value="Unassembled WGS sequence"/>
</dbReference>
<dbReference type="InterPro" id="IPR000914">
    <property type="entry name" value="SBP_5_dom"/>
</dbReference>
<comment type="caution">
    <text evidence="6">The sequence shown here is derived from an EMBL/GenBank/DDBJ whole genome shotgun (WGS) entry which is preliminary data.</text>
</comment>
<evidence type="ECO:0000256" key="3">
    <source>
        <dbReference type="ARBA" id="ARBA00022729"/>
    </source>
</evidence>
<dbReference type="PROSITE" id="PS51257">
    <property type="entry name" value="PROKAR_LIPOPROTEIN"/>
    <property type="match status" value="1"/>
</dbReference>
<name>A0A7V5RPF4_CALAY</name>
<feature type="domain" description="Solute-binding protein family 5" evidence="5">
    <location>
        <begin position="81"/>
        <end position="418"/>
    </location>
</feature>
<evidence type="ECO:0000256" key="1">
    <source>
        <dbReference type="ARBA" id="ARBA00005695"/>
    </source>
</evidence>
<dbReference type="Pfam" id="PF00496">
    <property type="entry name" value="SBP_bac_5"/>
    <property type="match status" value="1"/>
</dbReference>
<evidence type="ECO:0000256" key="2">
    <source>
        <dbReference type="ARBA" id="ARBA00022448"/>
    </source>
</evidence>
<comment type="similarity">
    <text evidence="1">Belongs to the bacterial solute-binding protein 5 family.</text>
</comment>
<protein>
    <recommendedName>
        <fullName evidence="5">Solute-binding protein family 5 domain-containing protein</fullName>
    </recommendedName>
</protein>